<feature type="compositionally biased region" description="Polar residues" evidence="3">
    <location>
        <begin position="698"/>
        <end position="710"/>
    </location>
</feature>
<feature type="compositionally biased region" description="Basic and acidic residues" evidence="3">
    <location>
        <begin position="635"/>
        <end position="649"/>
    </location>
</feature>
<dbReference type="InterPro" id="IPR039959">
    <property type="entry name" value="Fimbrin/Plastin"/>
</dbReference>
<evidence type="ECO:0000256" key="2">
    <source>
        <dbReference type="ARBA" id="ARBA00023203"/>
    </source>
</evidence>
<dbReference type="Gene3D" id="1.10.418.10">
    <property type="entry name" value="Calponin-like domain"/>
    <property type="match status" value="2"/>
</dbReference>
<dbReference type="PANTHER" id="PTHR19961:SF18">
    <property type="entry name" value="FI19014P1"/>
    <property type="match status" value="1"/>
</dbReference>
<evidence type="ECO:0000256" key="1">
    <source>
        <dbReference type="ARBA" id="ARBA00022737"/>
    </source>
</evidence>
<dbReference type="PROSITE" id="PS50021">
    <property type="entry name" value="CH"/>
    <property type="match status" value="1"/>
</dbReference>
<feature type="region of interest" description="Disordered" evidence="3">
    <location>
        <begin position="1"/>
        <end position="260"/>
    </location>
</feature>
<reference evidence="5" key="1">
    <citation type="journal article" date="2020" name="J. Eukaryot. Microbiol.">
        <title>De novo Sequencing, Assembly and Annotation of the Transcriptome for the Free-Living Testate Amoeba Arcella intermedia.</title>
        <authorList>
            <person name="Ribeiro G.M."/>
            <person name="Porfirio-Sousa A.L."/>
            <person name="Maurer-Alcala X.X."/>
            <person name="Katz L.A."/>
            <person name="Lahr D.J.G."/>
        </authorList>
    </citation>
    <scope>NUCLEOTIDE SEQUENCE</scope>
</reference>
<feature type="compositionally biased region" description="Basic and acidic residues" evidence="3">
    <location>
        <begin position="668"/>
        <end position="682"/>
    </location>
</feature>
<evidence type="ECO:0000256" key="3">
    <source>
        <dbReference type="SAM" id="MobiDB-lite"/>
    </source>
</evidence>
<dbReference type="SMART" id="SM00033">
    <property type="entry name" value="CH"/>
    <property type="match status" value="2"/>
</dbReference>
<dbReference type="AlphaFoldDB" id="A0A6B2KX92"/>
<dbReference type="InterPro" id="IPR014756">
    <property type="entry name" value="Ig_E-set"/>
</dbReference>
<feature type="compositionally biased region" description="Basic and acidic residues" evidence="3">
    <location>
        <begin position="573"/>
        <end position="584"/>
    </location>
</feature>
<organism evidence="5">
    <name type="scientific">Arcella intermedia</name>
    <dbReference type="NCBI Taxonomy" id="1963864"/>
    <lineage>
        <taxon>Eukaryota</taxon>
        <taxon>Amoebozoa</taxon>
        <taxon>Tubulinea</taxon>
        <taxon>Elardia</taxon>
        <taxon>Arcellinida</taxon>
        <taxon>Sphaerothecina</taxon>
        <taxon>Arcellidae</taxon>
        <taxon>Arcella</taxon>
    </lineage>
</organism>
<dbReference type="InterPro" id="IPR001715">
    <property type="entry name" value="CH_dom"/>
</dbReference>
<dbReference type="SUPFAM" id="SSF81296">
    <property type="entry name" value="E set domains"/>
    <property type="match status" value="1"/>
</dbReference>
<feature type="region of interest" description="Disordered" evidence="3">
    <location>
        <begin position="472"/>
        <end position="592"/>
    </location>
</feature>
<dbReference type="PANTHER" id="PTHR19961">
    <property type="entry name" value="FIMBRIN/PLASTIN"/>
    <property type="match status" value="1"/>
</dbReference>
<dbReference type="GO" id="GO:0005737">
    <property type="term" value="C:cytoplasm"/>
    <property type="evidence" value="ECO:0007669"/>
    <property type="project" value="TreeGrafter"/>
</dbReference>
<accession>A0A6B2KX92</accession>
<feature type="region of interest" description="Disordered" evidence="3">
    <location>
        <begin position="632"/>
        <end position="713"/>
    </location>
</feature>
<dbReference type="Gene3D" id="2.60.40.10">
    <property type="entry name" value="Immunoglobulins"/>
    <property type="match status" value="1"/>
</dbReference>
<dbReference type="GO" id="GO:0051639">
    <property type="term" value="P:actin filament network formation"/>
    <property type="evidence" value="ECO:0007669"/>
    <property type="project" value="TreeGrafter"/>
</dbReference>
<feature type="region of interest" description="Disordered" evidence="3">
    <location>
        <begin position="301"/>
        <end position="324"/>
    </location>
</feature>
<feature type="compositionally biased region" description="Polar residues" evidence="3">
    <location>
        <begin position="524"/>
        <end position="542"/>
    </location>
</feature>
<evidence type="ECO:0000259" key="4">
    <source>
        <dbReference type="PROSITE" id="PS50021"/>
    </source>
</evidence>
<feature type="compositionally biased region" description="Basic and acidic residues" evidence="3">
    <location>
        <begin position="450"/>
        <end position="460"/>
    </location>
</feature>
<feature type="compositionally biased region" description="Basic and acidic residues" evidence="3">
    <location>
        <begin position="241"/>
        <end position="252"/>
    </location>
</feature>
<sequence length="988" mass="110608">MRRAEEEARRKAEEEEARRRAEEEEARRRAEEEEARRREEEEARIAEEMRRAEEEEARRRAEEEEAKRKAEEEARRAEEAKRKAEEEARKRAEEEARRKAEEEERKAEEERRRMEEEERKAEEERLKAEKEEKSKKEREELERKSAIERKKAEIAEKRRKEQEAKLAADKAAADKAAADSASSDNAAAEKAAAEKAAAEKAAAEKAAAEKAAAEKAAADKAAKAAADKAAAEKAAAQRAQKAVEKPQSEPKKTVSASSSRPDYAGHILALNFVLRAMNKRGEPKTVGGDVDQISITANGQKISRIEDNGDGNYSFDYETTPGDNSVQVSFKGKEVKGFPLSFQRKTMEEIEMEVALKEEEERAMREAAEAEEERARMEAAMEEEIRRQEEERAMEEEMRKQLEAQQQENEREAAEDKELEKAMQYELQQQEIQEKTRDNSKASGEAVSESETKLQEIEDRKRKIAEKRAEIARKREQNEALATAADISTTKNIENVRAKVWESRLQQGEQTSASKSKPVDLPTSEKSASKLSSLWEQRLQGSTEEEKKPAPKPATTPVSKGNAAARWLQSAQEEDKKDDKKTKVDLPLGSGASKVASLWQTRLAGGIEEKKVEKTSVDLGGQGASKVANLWQSREQGKEAEPQEIKKTTVDIPAGGGASKVASLWQSKVEEKPAEPKLEKGQTPRRTGPSTLAAKWEQNANSTPSATTPNSKKDIDELKQLMAKEREVLSSRPSDSSQFTNDPDEAEILLHFLSTGLKGEKIPQSLPLKSDNPNVWSDLSDGIALCRFFNKMVPDIMDVRVINARVNDKRDKTENWNLCVQSARSAGCRLHDVKIEALVEGDPVSIQNVIFQIAKVGLETDIKMYEEYLADWISEMDADALAVANIDDVLIKWVNAVVAKAGHSRVAKNLTKDFQDSFLLVVLFNEILGVGIDLEDATDLERAEMILMSSSDLNRGPLITLPGIVDGVYWQLYFLLSSLLLTAAELGK</sequence>
<dbReference type="GO" id="GO:0051017">
    <property type="term" value="P:actin filament bundle assembly"/>
    <property type="evidence" value="ECO:0007669"/>
    <property type="project" value="InterPro"/>
</dbReference>
<keyword evidence="1" id="KW-0677">Repeat</keyword>
<feature type="compositionally biased region" description="Basic and acidic residues" evidence="3">
    <location>
        <begin position="191"/>
        <end position="231"/>
    </location>
</feature>
<dbReference type="InterPro" id="IPR013783">
    <property type="entry name" value="Ig-like_fold"/>
</dbReference>
<feature type="region of interest" description="Disordered" evidence="3">
    <location>
        <begin position="358"/>
        <end position="460"/>
    </location>
</feature>
<name>A0A6B2KX92_9EUKA</name>
<keyword evidence="2" id="KW-0009">Actin-binding</keyword>
<protein>
    <recommendedName>
        <fullName evidence="4">Calponin-homology (CH) domain-containing protein</fullName>
    </recommendedName>
</protein>
<dbReference type="GO" id="GO:0005884">
    <property type="term" value="C:actin filament"/>
    <property type="evidence" value="ECO:0007669"/>
    <property type="project" value="TreeGrafter"/>
</dbReference>
<proteinExistence type="predicted"/>
<evidence type="ECO:0000313" key="5">
    <source>
        <dbReference type="EMBL" id="NDV29277.1"/>
    </source>
</evidence>
<feature type="compositionally biased region" description="Basic and acidic residues" evidence="3">
    <location>
        <begin position="1"/>
        <end position="177"/>
    </location>
</feature>
<feature type="compositionally biased region" description="Polar residues" evidence="3">
    <location>
        <begin position="504"/>
        <end position="515"/>
    </location>
</feature>
<dbReference type="SUPFAM" id="SSF47576">
    <property type="entry name" value="Calponin-homology domain, CH-domain"/>
    <property type="match status" value="1"/>
</dbReference>
<dbReference type="Pfam" id="PF00307">
    <property type="entry name" value="CH"/>
    <property type="match status" value="1"/>
</dbReference>
<feature type="domain" description="Calponin-homology (CH)" evidence="4">
    <location>
        <begin position="743"/>
        <end position="858"/>
    </location>
</feature>
<feature type="compositionally biased region" description="Low complexity" evidence="3">
    <location>
        <begin position="178"/>
        <end position="190"/>
    </location>
</feature>
<dbReference type="GO" id="GO:0032432">
    <property type="term" value="C:actin filament bundle"/>
    <property type="evidence" value="ECO:0007669"/>
    <property type="project" value="TreeGrafter"/>
</dbReference>
<dbReference type="InterPro" id="IPR036872">
    <property type="entry name" value="CH_dom_sf"/>
</dbReference>
<feature type="compositionally biased region" description="Basic and acidic residues" evidence="3">
    <location>
        <begin position="358"/>
        <end position="423"/>
    </location>
</feature>
<dbReference type="EMBL" id="GIBP01000308">
    <property type="protein sequence ID" value="NDV29277.1"/>
    <property type="molecule type" value="Transcribed_RNA"/>
</dbReference>
<dbReference type="GO" id="GO:0051015">
    <property type="term" value="F:actin filament binding"/>
    <property type="evidence" value="ECO:0007669"/>
    <property type="project" value="InterPro"/>
</dbReference>